<accession>W4JZ31</accession>
<feature type="domain" description="C2H2-type" evidence="3">
    <location>
        <begin position="240"/>
        <end position="261"/>
    </location>
</feature>
<dbReference type="EMBL" id="KI925462">
    <property type="protein sequence ID" value="ETW78330.1"/>
    <property type="molecule type" value="Genomic_DNA"/>
</dbReference>
<dbReference type="InterPro" id="IPR013087">
    <property type="entry name" value="Znf_C2H2_type"/>
</dbReference>
<dbReference type="Proteomes" id="UP000030671">
    <property type="component" value="Unassembled WGS sequence"/>
</dbReference>
<dbReference type="InParanoid" id="W4JZ31"/>
<keyword evidence="5" id="KW-1185">Reference proteome</keyword>
<evidence type="ECO:0000259" key="3">
    <source>
        <dbReference type="PROSITE" id="PS50157"/>
    </source>
</evidence>
<dbReference type="InterPro" id="IPR036236">
    <property type="entry name" value="Znf_C2H2_sf"/>
</dbReference>
<dbReference type="RefSeq" id="XP_009550309.1">
    <property type="nucleotide sequence ID" value="XM_009552014.1"/>
</dbReference>
<gene>
    <name evidence="4" type="ORF">HETIRDRAFT_120905</name>
</gene>
<evidence type="ECO:0000256" key="2">
    <source>
        <dbReference type="SAM" id="MobiDB-lite"/>
    </source>
</evidence>
<organism evidence="4 5">
    <name type="scientific">Heterobasidion irregulare (strain TC 32-1)</name>
    <dbReference type="NCBI Taxonomy" id="747525"/>
    <lineage>
        <taxon>Eukaryota</taxon>
        <taxon>Fungi</taxon>
        <taxon>Dikarya</taxon>
        <taxon>Basidiomycota</taxon>
        <taxon>Agaricomycotina</taxon>
        <taxon>Agaricomycetes</taxon>
        <taxon>Russulales</taxon>
        <taxon>Bondarzewiaceae</taxon>
        <taxon>Heterobasidion</taxon>
        <taxon>Heterobasidion annosum species complex</taxon>
    </lineage>
</organism>
<dbReference type="KEGG" id="hir:HETIRDRAFT_120905"/>
<dbReference type="OrthoDB" id="3437960at2759"/>
<dbReference type="AlphaFoldDB" id="W4JZ31"/>
<feature type="region of interest" description="Disordered" evidence="2">
    <location>
        <begin position="175"/>
        <end position="206"/>
    </location>
</feature>
<dbReference type="Gene3D" id="3.30.160.60">
    <property type="entry name" value="Classic Zinc Finger"/>
    <property type="match status" value="1"/>
</dbReference>
<dbReference type="GeneID" id="20666722"/>
<dbReference type="SUPFAM" id="SSF57667">
    <property type="entry name" value="beta-beta-alpha zinc fingers"/>
    <property type="match status" value="1"/>
</dbReference>
<feature type="region of interest" description="Disordered" evidence="2">
    <location>
        <begin position="253"/>
        <end position="273"/>
    </location>
</feature>
<dbReference type="GO" id="GO:0008270">
    <property type="term" value="F:zinc ion binding"/>
    <property type="evidence" value="ECO:0007669"/>
    <property type="project" value="UniProtKB-KW"/>
</dbReference>
<sequence>MSIPPIPANFRVYFTQNGILTECQWSPFPSRDFDWATVNRPPPLYFGRPSVWALPQAAGVAQPGSSSGDGRRFGACHDIHWPMSSRPTTPIGGVMSGTTAKRKASVDDADSLSVHRSKRTKAPRKDIRGAEADTPTVESTPVAGPSRQPEMAGFDMRITRQGEITDQAERASACAEGEAHSEGTANAQVGDKTEEKREKRYKPPGDGPWICEVHNREFGRWYELDRHMRSRKHEEFAEEFQCERCQDFFSRKDSLQRHQRTACYPPDDDSGAS</sequence>
<evidence type="ECO:0000256" key="1">
    <source>
        <dbReference type="PROSITE-ProRule" id="PRU00042"/>
    </source>
</evidence>
<evidence type="ECO:0000313" key="4">
    <source>
        <dbReference type="EMBL" id="ETW78330.1"/>
    </source>
</evidence>
<reference evidence="4 5" key="1">
    <citation type="journal article" date="2012" name="New Phytol.">
        <title>Insight into trade-off between wood decay and parasitism from the genome of a fungal forest pathogen.</title>
        <authorList>
            <person name="Olson A."/>
            <person name="Aerts A."/>
            <person name="Asiegbu F."/>
            <person name="Belbahri L."/>
            <person name="Bouzid O."/>
            <person name="Broberg A."/>
            <person name="Canback B."/>
            <person name="Coutinho P.M."/>
            <person name="Cullen D."/>
            <person name="Dalman K."/>
            <person name="Deflorio G."/>
            <person name="van Diepen L.T."/>
            <person name="Dunand C."/>
            <person name="Duplessis S."/>
            <person name="Durling M."/>
            <person name="Gonthier P."/>
            <person name="Grimwood J."/>
            <person name="Fossdal C.G."/>
            <person name="Hansson D."/>
            <person name="Henrissat B."/>
            <person name="Hietala A."/>
            <person name="Himmelstrand K."/>
            <person name="Hoffmeister D."/>
            <person name="Hogberg N."/>
            <person name="James T.Y."/>
            <person name="Karlsson M."/>
            <person name="Kohler A."/>
            <person name="Kues U."/>
            <person name="Lee Y.H."/>
            <person name="Lin Y.C."/>
            <person name="Lind M."/>
            <person name="Lindquist E."/>
            <person name="Lombard V."/>
            <person name="Lucas S."/>
            <person name="Lunden K."/>
            <person name="Morin E."/>
            <person name="Murat C."/>
            <person name="Park J."/>
            <person name="Raffaello T."/>
            <person name="Rouze P."/>
            <person name="Salamov A."/>
            <person name="Schmutz J."/>
            <person name="Solheim H."/>
            <person name="Stahlberg J."/>
            <person name="Velez H."/>
            <person name="de Vries R.P."/>
            <person name="Wiebenga A."/>
            <person name="Woodward S."/>
            <person name="Yakovlev I."/>
            <person name="Garbelotto M."/>
            <person name="Martin F."/>
            <person name="Grigoriev I.V."/>
            <person name="Stenlid J."/>
        </authorList>
    </citation>
    <scope>NUCLEOTIDE SEQUENCE [LARGE SCALE GENOMIC DNA]</scope>
    <source>
        <strain evidence="4 5">TC 32-1</strain>
    </source>
</reference>
<dbReference type="PROSITE" id="PS50157">
    <property type="entry name" value="ZINC_FINGER_C2H2_2"/>
    <property type="match status" value="1"/>
</dbReference>
<feature type="region of interest" description="Disordered" evidence="2">
    <location>
        <begin position="81"/>
        <end position="150"/>
    </location>
</feature>
<proteinExistence type="predicted"/>
<keyword evidence="1" id="KW-0479">Metal-binding</keyword>
<dbReference type="HOGENOM" id="CLU_868951_0_0_1"/>
<keyword evidence="1" id="KW-0862">Zinc</keyword>
<keyword evidence="1" id="KW-0863">Zinc-finger</keyword>
<evidence type="ECO:0000313" key="5">
    <source>
        <dbReference type="Proteomes" id="UP000030671"/>
    </source>
</evidence>
<feature type="compositionally biased region" description="Basic and acidic residues" evidence="2">
    <location>
        <begin position="191"/>
        <end position="203"/>
    </location>
</feature>
<name>W4JZ31_HETIT</name>
<protein>
    <recommendedName>
        <fullName evidence="3">C2H2-type domain-containing protein</fullName>
    </recommendedName>
</protein>